<dbReference type="OrthoDB" id="95687at2"/>
<dbReference type="SUPFAM" id="SSF52540">
    <property type="entry name" value="P-loop containing nucleoside triphosphate hydrolases"/>
    <property type="match status" value="1"/>
</dbReference>
<dbReference type="InterPro" id="IPR039421">
    <property type="entry name" value="Type_1_exporter"/>
</dbReference>
<dbReference type="RefSeq" id="WP_022936999.1">
    <property type="nucleotide sequence ID" value="NZ_CABKRQ010000002.1"/>
</dbReference>
<evidence type="ECO:0000259" key="8">
    <source>
        <dbReference type="PROSITE" id="PS50893"/>
    </source>
</evidence>
<evidence type="ECO:0000256" key="5">
    <source>
        <dbReference type="ARBA" id="ARBA00022989"/>
    </source>
</evidence>
<sequence>MKKLVLKHWALNIQVLILGALASMLMVVSSLILAKVLDTLILGDFINALIQVGIMLLLWALCNCCGYLKTKSKARAYEKMQRDIYEELVYTFFNMQLSEFDAKKTGDYISIFTNDMNQITANVFDSFYAIVDNLTLLIFSFTALANIHIYLAFYTIIAFLVLYFAPKLFDKQNEKYNLALSKENAEFTDQIKDQLAGYPVYELYQKKHIFKKRVMCYVDKLLNFKCRYSYFQALISYLVDYMGILCQLGSTFVTAVLIGMKYVSAGVLLSQGNLTGMFYSSAITVVSSTLKFRASKSLLKHADKQREVLIKTDIQKRIQEGIVIQHLAFTYGEKTVFKDFSAEFKIGNKYAVLGESGCGKTTILKILLKILPCEKGHVFVDHEDICDWDAEDLLKNIAYIEQSPYLFQASIKDNITLFEDVSETLLKEVLERCNLSAFIQGLDAGLETMIGESAKTISGGQKQRIAIARALIQHKKIIVMDEATSALDQKNSIEIEKRLLSDPELTVILVSHHLSDEIIPLLTQCYYL</sequence>
<feature type="transmembrane region" description="Helical" evidence="7">
    <location>
        <begin position="234"/>
        <end position="260"/>
    </location>
</feature>
<dbReference type="EMBL" id="QJKH01000005">
    <property type="protein sequence ID" value="PXX79627.1"/>
    <property type="molecule type" value="Genomic_DNA"/>
</dbReference>
<dbReference type="SUPFAM" id="SSF90123">
    <property type="entry name" value="ABC transporter transmembrane region"/>
    <property type="match status" value="1"/>
</dbReference>
<comment type="subcellular location">
    <subcellularLocation>
        <location evidence="1">Cell membrane</location>
        <topology evidence="1">Multi-pass membrane protein</topology>
    </subcellularLocation>
</comment>
<comment type="caution">
    <text evidence="10">The sequence shown here is derived from an EMBL/GenBank/DDBJ whole genome shotgun (WGS) entry which is preliminary data.</text>
</comment>
<evidence type="ECO:0000313" key="10">
    <source>
        <dbReference type="EMBL" id="PXX79627.1"/>
    </source>
</evidence>
<feature type="domain" description="ABC transmembrane type-1" evidence="9">
    <location>
        <begin position="13"/>
        <end position="294"/>
    </location>
</feature>
<dbReference type="GO" id="GO:0016887">
    <property type="term" value="F:ATP hydrolysis activity"/>
    <property type="evidence" value="ECO:0007669"/>
    <property type="project" value="InterPro"/>
</dbReference>
<dbReference type="AlphaFoldDB" id="A0A318LDD3"/>
<dbReference type="PROSITE" id="PS00211">
    <property type="entry name" value="ABC_TRANSPORTER_1"/>
    <property type="match status" value="1"/>
</dbReference>
<evidence type="ECO:0000313" key="11">
    <source>
        <dbReference type="Proteomes" id="UP000247612"/>
    </source>
</evidence>
<feature type="transmembrane region" description="Helical" evidence="7">
    <location>
        <begin position="119"/>
        <end position="141"/>
    </location>
</feature>
<organism evidence="10 11">
    <name type="scientific">Dielma fastidiosa</name>
    <dbReference type="NCBI Taxonomy" id="1034346"/>
    <lineage>
        <taxon>Bacteria</taxon>
        <taxon>Bacillati</taxon>
        <taxon>Bacillota</taxon>
        <taxon>Erysipelotrichia</taxon>
        <taxon>Erysipelotrichales</taxon>
        <taxon>Erysipelotrichaceae</taxon>
        <taxon>Dielma</taxon>
    </lineage>
</organism>
<evidence type="ECO:0000259" key="9">
    <source>
        <dbReference type="PROSITE" id="PS50929"/>
    </source>
</evidence>
<dbReference type="InterPro" id="IPR027417">
    <property type="entry name" value="P-loop_NTPase"/>
</dbReference>
<keyword evidence="11" id="KW-1185">Reference proteome</keyword>
<dbReference type="SMART" id="SM00382">
    <property type="entry name" value="AAA"/>
    <property type="match status" value="1"/>
</dbReference>
<dbReference type="InterPro" id="IPR003439">
    <property type="entry name" value="ABC_transporter-like_ATP-bd"/>
</dbReference>
<name>A0A318LDD3_9FIRM</name>
<proteinExistence type="predicted"/>
<dbReference type="Pfam" id="PF00005">
    <property type="entry name" value="ABC_tran"/>
    <property type="match status" value="1"/>
</dbReference>
<protein>
    <submittedName>
        <fullName evidence="10">ATP-binding cassette subfamily B protein</fullName>
    </submittedName>
</protein>
<feature type="transmembrane region" description="Helical" evidence="7">
    <location>
        <begin position="45"/>
        <end position="68"/>
    </location>
</feature>
<accession>A0A318LDD3</accession>
<dbReference type="PANTHER" id="PTHR24221">
    <property type="entry name" value="ATP-BINDING CASSETTE SUB-FAMILY B"/>
    <property type="match status" value="1"/>
</dbReference>
<feature type="domain" description="ABC transporter" evidence="8">
    <location>
        <begin position="322"/>
        <end position="527"/>
    </location>
</feature>
<keyword evidence="3" id="KW-0547">Nucleotide-binding</keyword>
<dbReference type="PROSITE" id="PS50893">
    <property type="entry name" value="ABC_TRANSPORTER_2"/>
    <property type="match status" value="1"/>
</dbReference>
<evidence type="ECO:0000256" key="7">
    <source>
        <dbReference type="SAM" id="Phobius"/>
    </source>
</evidence>
<evidence type="ECO:0000256" key="4">
    <source>
        <dbReference type="ARBA" id="ARBA00022840"/>
    </source>
</evidence>
<dbReference type="GO" id="GO:0005524">
    <property type="term" value="F:ATP binding"/>
    <property type="evidence" value="ECO:0007669"/>
    <property type="project" value="UniProtKB-KW"/>
</dbReference>
<dbReference type="Gene3D" id="1.20.1560.10">
    <property type="entry name" value="ABC transporter type 1, transmembrane domain"/>
    <property type="match status" value="1"/>
</dbReference>
<dbReference type="PANTHER" id="PTHR24221:SF654">
    <property type="entry name" value="ATP-BINDING CASSETTE SUB-FAMILY B MEMBER 6"/>
    <property type="match status" value="1"/>
</dbReference>
<evidence type="ECO:0000256" key="1">
    <source>
        <dbReference type="ARBA" id="ARBA00004651"/>
    </source>
</evidence>
<dbReference type="GO" id="GO:0034040">
    <property type="term" value="F:ATPase-coupled lipid transmembrane transporter activity"/>
    <property type="evidence" value="ECO:0007669"/>
    <property type="project" value="TreeGrafter"/>
</dbReference>
<feature type="transmembrane region" description="Helical" evidence="7">
    <location>
        <begin position="12"/>
        <end position="33"/>
    </location>
</feature>
<dbReference type="InterPro" id="IPR011527">
    <property type="entry name" value="ABC1_TM_dom"/>
</dbReference>
<keyword evidence="5 7" id="KW-1133">Transmembrane helix</keyword>
<keyword evidence="6 7" id="KW-0472">Membrane</keyword>
<dbReference type="GO" id="GO:0005886">
    <property type="term" value="C:plasma membrane"/>
    <property type="evidence" value="ECO:0007669"/>
    <property type="project" value="UniProtKB-SubCell"/>
</dbReference>
<evidence type="ECO:0000256" key="2">
    <source>
        <dbReference type="ARBA" id="ARBA00022692"/>
    </source>
</evidence>
<dbReference type="CDD" id="cd03228">
    <property type="entry name" value="ABCC_MRP_Like"/>
    <property type="match status" value="1"/>
</dbReference>
<dbReference type="PROSITE" id="PS50929">
    <property type="entry name" value="ABC_TM1F"/>
    <property type="match status" value="1"/>
</dbReference>
<dbReference type="GO" id="GO:0140359">
    <property type="term" value="F:ABC-type transporter activity"/>
    <property type="evidence" value="ECO:0007669"/>
    <property type="project" value="InterPro"/>
</dbReference>
<reference evidence="10 11" key="1">
    <citation type="submission" date="2018-05" db="EMBL/GenBank/DDBJ databases">
        <title>Genomic Encyclopedia of Type Strains, Phase IV (KMG-IV): sequencing the most valuable type-strain genomes for metagenomic binning, comparative biology and taxonomic classification.</title>
        <authorList>
            <person name="Goeker M."/>
        </authorList>
    </citation>
    <scope>NUCLEOTIDE SEQUENCE [LARGE SCALE GENOMIC DNA]</scope>
    <source>
        <strain evidence="10 11">JC118</strain>
    </source>
</reference>
<gene>
    <name evidence="10" type="ORF">DES51_10599</name>
</gene>
<keyword evidence="2 7" id="KW-0812">Transmembrane</keyword>
<dbReference type="Gene3D" id="3.40.50.300">
    <property type="entry name" value="P-loop containing nucleotide triphosphate hydrolases"/>
    <property type="match status" value="1"/>
</dbReference>
<dbReference type="Proteomes" id="UP000247612">
    <property type="component" value="Unassembled WGS sequence"/>
</dbReference>
<dbReference type="Pfam" id="PF00664">
    <property type="entry name" value="ABC_membrane"/>
    <property type="match status" value="1"/>
</dbReference>
<dbReference type="InterPro" id="IPR036640">
    <property type="entry name" value="ABC1_TM_sf"/>
</dbReference>
<feature type="transmembrane region" description="Helical" evidence="7">
    <location>
        <begin position="147"/>
        <end position="165"/>
    </location>
</feature>
<dbReference type="InterPro" id="IPR003593">
    <property type="entry name" value="AAA+_ATPase"/>
</dbReference>
<evidence type="ECO:0000256" key="3">
    <source>
        <dbReference type="ARBA" id="ARBA00022741"/>
    </source>
</evidence>
<keyword evidence="4 10" id="KW-0067">ATP-binding</keyword>
<dbReference type="InterPro" id="IPR017871">
    <property type="entry name" value="ABC_transporter-like_CS"/>
</dbReference>
<dbReference type="STRING" id="1034346.GCA_000313565_00692"/>
<evidence type="ECO:0000256" key="6">
    <source>
        <dbReference type="ARBA" id="ARBA00023136"/>
    </source>
</evidence>